<evidence type="ECO:0000313" key="1">
    <source>
        <dbReference type="EnsemblPlants" id="AVESA.00010b.r2.5DG0935910.1.CDS"/>
    </source>
</evidence>
<sequence>MRFTDYVDASAGPRETLQIFSVKVVGVKEGVVWPLYVYGKLAVRDTVDRKRNIIFDRQRENFQTITEQDPYLTLTGPSRGAVLSVRHSYIEAELKLKGSSSDSDDKDFSYLAVGYIQTAPFQSFMVKRVLSSKLSTLELTVGYIVNSVEATITMEVSSGKWPYGHGGAFMVSTASMDAMEIVLLAFADDGLPLEDDGKKIRLSRRVVGVEVDGRLNVKVKASPLPGGSSTVVLSDEQVFIPKEASRSQLMLKVGSCEMKVTVAWSLLLTYDNA</sequence>
<dbReference type="EnsemblPlants" id="AVESA.00010b.r2.5DG0935910.1">
    <property type="protein sequence ID" value="AVESA.00010b.r2.5DG0935910.1.CDS"/>
    <property type="gene ID" value="AVESA.00010b.r2.5DG0935910"/>
</dbReference>
<name>A0ACD5Y9N9_AVESA</name>
<organism evidence="1 2">
    <name type="scientific">Avena sativa</name>
    <name type="common">Oat</name>
    <dbReference type="NCBI Taxonomy" id="4498"/>
    <lineage>
        <taxon>Eukaryota</taxon>
        <taxon>Viridiplantae</taxon>
        <taxon>Streptophyta</taxon>
        <taxon>Embryophyta</taxon>
        <taxon>Tracheophyta</taxon>
        <taxon>Spermatophyta</taxon>
        <taxon>Magnoliopsida</taxon>
        <taxon>Liliopsida</taxon>
        <taxon>Poales</taxon>
        <taxon>Poaceae</taxon>
        <taxon>BOP clade</taxon>
        <taxon>Pooideae</taxon>
        <taxon>Poodae</taxon>
        <taxon>Poeae</taxon>
        <taxon>Poeae Chloroplast Group 1 (Aveneae type)</taxon>
        <taxon>Aveninae</taxon>
        <taxon>Avena</taxon>
    </lineage>
</organism>
<accession>A0ACD5Y9N9</accession>
<proteinExistence type="predicted"/>
<reference evidence="1" key="2">
    <citation type="submission" date="2025-09" db="UniProtKB">
        <authorList>
            <consortium name="EnsemblPlants"/>
        </authorList>
    </citation>
    <scope>IDENTIFICATION</scope>
</reference>
<keyword evidence="2" id="KW-1185">Reference proteome</keyword>
<protein>
    <submittedName>
        <fullName evidence="1">Uncharacterized protein</fullName>
    </submittedName>
</protein>
<reference evidence="1" key="1">
    <citation type="submission" date="2021-05" db="EMBL/GenBank/DDBJ databases">
        <authorList>
            <person name="Scholz U."/>
            <person name="Mascher M."/>
            <person name="Fiebig A."/>
        </authorList>
    </citation>
    <scope>NUCLEOTIDE SEQUENCE [LARGE SCALE GENOMIC DNA]</scope>
</reference>
<evidence type="ECO:0000313" key="2">
    <source>
        <dbReference type="Proteomes" id="UP001732700"/>
    </source>
</evidence>
<dbReference type="Proteomes" id="UP001732700">
    <property type="component" value="Chromosome 5D"/>
</dbReference>